<dbReference type="AlphaFoldDB" id="A0AAE0QII1"/>
<dbReference type="EMBL" id="JAUCMX010000014">
    <property type="protein sequence ID" value="KAK3523737.1"/>
    <property type="molecule type" value="Genomic_DNA"/>
</dbReference>
<dbReference type="GO" id="GO:0004984">
    <property type="term" value="F:olfactory receptor activity"/>
    <property type="evidence" value="ECO:0007669"/>
    <property type="project" value="TreeGrafter"/>
</dbReference>
<dbReference type="SUPFAM" id="SSF81321">
    <property type="entry name" value="Family A G protein-coupled receptor-like"/>
    <property type="match status" value="2"/>
</dbReference>
<evidence type="ECO:0000256" key="5">
    <source>
        <dbReference type="SAM" id="Phobius"/>
    </source>
</evidence>
<evidence type="ECO:0000256" key="4">
    <source>
        <dbReference type="ARBA" id="ARBA00023136"/>
    </source>
</evidence>
<dbReference type="InterPro" id="IPR017452">
    <property type="entry name" value="GPCR_Rhodpsn_7TM"/>
</dbReference>
<feature type="domain" description="G-protein coupled receptors family 1 profile" evidence="6">
    <location>
        <begin position="423"/>
        <end position="551"/>
    </location>
</feature>
<dbReference type="InterPro" id="IPR052921">
    <property type="entry name" value="GPCR1_Superfamily_Member"/>
</dbReference>
<gene>
    <name evidence="7" type="ORF">QTP70_009255</name>
</gene>
<organism evidence="7 8">
    <name type="scientific">Hemibagrus guttatus</name>
    <dbReference type="NCBI Taxonomy" id="175788"/>
    <lineage>
        <taxon>Eukaryota</taxon>
        <taxon>Metazoa</taxon>
        <taxon>Chordata</taxon>
        <taxon>Craniata</taxon>
        <taxon>Vertebrata</taxon>
        <taxon>Euteleostomi</taxon>
        <taxon>Actinopterygii</taxon>
        <taxon>Neopterygii</taxon>
        <taxon>Teleostei</taxon>
        <taxon>Ostariophysi</taxon>
        <taxon>Siluriformes</taxon>
        <taxon>Bagridae</taxon>
        <taxon>Hemibagrus</taxon>
    </lineage>
</organism>
<dbReference type="PANTHER" id="PTHR26451">
    <property type="entry name" value="G_PROTEIN_RECEP_F1_2 DOMAIN-CONTAINING PROTEIN"/>
    <property type="match status" value="1"/>
</dbReference>
<comment type="subcellular location">
    <subcellularLocation>
        <location evidence="1">Membrane</location>
    </subcellularLocation>
</comment>
<keyword evidence="4 5" id="KW-0472">Membrane</keyword>
<evidence type="ECO:0000256" key="3">
    <source>
        <dbReference type="ARBA" id="ARBA00022989"/>
    </source>
</evidence>
<feature type="transmembrane region" description="Helical" evidence="5">
    <location>
        <begin position="99"/>
        <end position="119"/>
    </location>
</feature>
<feature type="domain" description="G-protein coupled receptors family 1 profile" evidence="6">
    <location>
        <begin position="68"/>
        <end position="164"/>
    </location>
</feature>
<keyword evidence="3 5" id="KW-1133">Transmembrane helix</keyword>
<evidence type="ECO:0000256" key="1">
    <source>
        <dbReference type="ARBA" id="ARBA00004370"/>
    </source>
</evidence>
<protein>
    <recommendedName>
        <fullName evidence="6">G-protein coupled receptors family 1 profile domain-containing protein</fullName>
    </recommendedName>
</protein>
<name>A0AAE0QII1_9TELE</name>
<feature type="transmembrane region" description="Helical" evidence="5">
    <location>
        <begin position="71"/>
        <end position="92"/>
    </location>
</feature>
<evidence type="ECO:0000313" key="7">
    <source>
        <dbReference type="EMBL" id="KAK3523737.1"/>
    </source>
</evidence>
<comment type="caution">
    <text evidence="7">The sequence shown here is derived from an EMBL/GenBank/DDBJ whole genome shotgun (WGS) entry which is preliminary data.</text>
</comment>
<dbReference type="GO" id="GO:0016020">
    <property type="term" value="C:membrane"/>
    <property type="evidence" value="ECO:0007669"/>
    <property type="project" value="UniProtKB-SubCell"/>
</dbReference>
<dbReference type="PROSITE" id="PS50262">
    <property type="entry name" value="G_PROTEIN_RECEP_F1_2"/>
    <property type="match status" value="2"/>
</dbReference>
<dbReference type="GO" id="GO:0005549">
    <property type="term" value="F:odorant binding"/>
    <property type="evidence" value="ECO:0007669"/>
    <property type="project" value="TreeGrafter"/>
</dbReference>
<dbReference type="CDD" id="cd00637">
    <property type="entry name" value="7tm_classA_rhodopsin-like"/>
    <property type="match status" value="2"/>
</dbReference>
<keyword evidence="2 5" id="KW-0812">Transmembrane</keyword>
<dbReference type="PANTHER" id="PTHR26451:SF866">
    <property type="entry name" value="ODORANT RECEPTOR-RELATED"/>
    <property type="match status" value="1"/>
</dbReference>
<evidence type="ECO:0000256" key="2">
    <source>
        <dbReference type="ARBA" id="ARBA00022692"/>
    </source>
</evidence>
<evidence type="ECO:0000313" key="8">
    <source>
        <dbReference type="Proteomes" id="UP001274896"/>
    </source>
</evidence>
<sequence>MLCCSRTWPAHHHRIHEEFYIGSEGLYSFPKLIHATPMPHMATINITDSKPSFTYEQVYKVDFDATTVTKIAVAVLMSLFFVYINGIMLFALGITTIMYSMSLALANVARVFCSLLVLISTCTFQNAPLTLALMSLERYVAICFPLRHCTIATQKSTGIALAIVCLRSGLECFWGASPHDVASVGGAAPILASGGEFRQYLAPALPLLEEFQTPARRKSSPRSHRSSVDVARRKCSAVDVARRCCLAVDVAWPCCSAVDVTRLCCSAVDVARRLRSAVDVTLDPLALPLGPVLPPLVSLLLLTPPTCLALTLIPPTCLALVLASPHSPCFCFSLPPKCLALLLAPPTGLSTFLAPPQDPSLDWTFWGGLSNGKFFQWNRLACLGEPIHSHKDSSKPVRGREISDKILCQGCPLGFRVWGGIPGDMLHMATINITDSKPSFTYEQVYKVDFDATTVTKIAVAVLMPLFFVYINGIMLFALGITTIMYSMSLALANVARVFCSLLVLISNCTFQNAPLTLALMSLERYVAICFPLRHCTIATQKSTGIALAIVCDHPFHLCQHYDHSQLPHLQRLPRRHHTANPHAWSSRRNFLDPPTAVVVFSVNVIISSLTNLNSMEQTSRARMCQCVRRGVPAPHPTTALLLLWTTRPPNLMVPRTLLHVTVLIDSRAAVNLIDRGLVEEPHLSITSCTPPLRIMAVNNQPIGEGYLSHQTQPLELQLSNAQKTLLCTRPYKKLSEVFSKEKATHLPPHRPWDCAIELLPNAMPPKNRIYLLSLLESKAMEEYIEEALDTGYNLSLNLS</sequence>
<evidence type="ECO:0000259" key="6">
    <source>
        <dbReference type="PROSITE" id="PS50262"/>
    </source>
</evidence>
<proteinExistence type="predicted"/>
<accession>A0AAE0QII1</accession>
<dbReference type="Gene3D" id="1.20.1070.10">
    <property type="entry name" value="Rhodopsin 7-helix transmembrane proteins"/>
    <property type="match status" value="2"/>
</dbReference>
<feature type="transmembrane region" description="Helical" evidence="5">
    <location>
        <begin position="458"/>
        <end position="479"/>
    </location>
</feature>
<reference evidence="7" key="1">
    <citation type="submission" date="2023-06" db="EMBL/GenBank/DDBJ databases">
        <title>Male Hemibagrus guttatus genome.</title>
        <authorList>
            <person name="Bian C."/>
        </authorList>
    </citation>
    <scope>NUCLEOTIDE SEQUENCE</scope>
    <source>
        <strain evidence="7">Male_cb2023</strain>
        <tissue evidence="7">Muscle</tissue>
    </source>
</reference>
<keyword evidence="8" id="KW-1185">Reference proteome</keyword>
<dbReference type="Proteomes" id="UP001274896">
    <property type="component" value="Unassembled WGS sequence"/>
</dbReference>